<reference evidence="2 3" key="1">
    <citation type="submission" date="2019-02" db="EMBL/GenBank/DDBJ databases">
        <title>Deep-cultivation of Planctomycetes and their phenomic and genomic characterization uncovers novel biology.</title>
        <authorList>
            <person name="Wiegand S."/>
            <person name="Jogler M."/>
            <person name="Boedeker C."/>
            <person name="Pinto D."/>
            <person name="Vollmers J."/>
            <person name="Rivas-Marin E."/>
            <person name="Kohn T."/>
            <person name="Peeters S.H."/>
            <person name="Heuer A."/>
            <person name="Rast P."/>
            <person name="Oberbeckmann S."/>
            <person name="Bunk B."/>
            <person name="Jeske O."/>
            <person name="Meyerdierks A."/>
            <person name="Storesund J.E."/>
            <person name="Kallscheuer N."/>
            <person name="Luecker S."/>
            <person name="Lage O.M."/>
            <person name="Pohl T."/>
            <person name="Merkel B.J."/>
            <person name="Hornburger P."/>
            <person name="Mueller R.-W."/>
            <person name="Bruemmer F."/>
            <person name="Labrenz M."/>
            <person name="Spormann A.M."/>
            <person name="Op Den Camp H."/>
            <person name="Overmann J."/>
            <person name="Amann R."/>
            <person name="Jetten M.S.M."/>
            <person name="Mascher T."/>
            <person name="Medema M.H."/>
            <person name="Devos D.P."/>
            <person name="Kaster A.-K."/>
            <person name="Ovreas L."/>
            <person name="Rohde M."/>
            <person name="Galperin M.Y."/>
            <person name="Jogler C."/>
        </authorList>
    </citation>
    <scope>NUCLEOTIDE SEQUENCE [LARGE SCALE GENOMIC DNA]</scope>
    <source>
        <strain evidence="2 3">Pla100</strain>
    </source>
</reference>
<evidence type="ECO:0000256" key="1">
    <source>
        <dbReference type="SAM" id="Phobius"/>
    </source>
</evidence>
<comment type="caution">
    <text evidence="2">The sequence shown here is derived from an EMBL/GenBank/DDBJ whole genome shotgun (WGS) entry which is preliminary data.</text>
</comment>
<feature type="transmembrane region" description="Helical" evidence="1">
    <location>
        <begin position="20"/>
        <end position="42"/>
    </location>
</feature>
<accession>A0A5C6ABC6</accession>
<name>A0A5C6ABC6_9BACT</name>
<feature type="transmembrane region" description="Helical" evidence="1">
    <location>
        <begin position="94"/>
        <end position="115"/>
    </location>
</feature>
<feature type="transmembrane region" description="Helical" evidence="1">
    <location>
        <begin position="54"/>
        <end position="74"/>
    </location>
</feature>
<dbReference type="Proteomes" id="UP000316213">
    <property type="component" value="Unassembled WGS sequence"/>
</dbReference>
<protein>
    <submittedName>
        <fullName evidence="2">Uncharacterized protein</fullName>
    </submittedName>
</protein>
<organism evidence="2 3">
    <name type="scientific">Neorhodopirellula pilleata</name>
    <dbReference type="NCBI Taxonomy" id="2714738"/>
    <lineage>
        <taxon>Bacteria</taxon>
        <taxon>Pseudomonadati</taxon>
        <taxon>Planctomycetota</taxon>
        <taxon>Planctomycetia</taxon>
        <taxon>Pirellulales</taxon>
        <taxon>Pirellulaceae</taxon>
        <taxon>Neorhodopirellula</taxon>
    </lineage>
</organism>
<feature type="transmembrane region" description="Helical" evidence="1">
    <location>
        <begin position="168"/>
        <end position="185"/>
    </location>
</feature>
<feature type="transmembrane region" description="Helical" evidence="1">
    <location>
        <begin position="307"/>
        <end position="326"/>
    </location>
</feature>
<feature type="transmembrane region" description="Helical" evidence="1">
    <location>
        <begin position="409"/>
        <end position="430"/>
    </location>
</feature>
<feature type="transmembrane region" description="Helical" evidence="1">
    <location>
        <begin position="374"/>
        <end position="397"/>
    </location>
</feature>
<feature type="transmembrane region" description="Helical" evidence="1">
    <location>
        <begin position="251"/>
        <end position="272"/>
    </location>
</feature>
<evidence type="ECO:0000313" key="2">
    <source>
        <dbReference type="EMBL" id="TWT97352.1"/>
    </source>
</evidence>
<proteinExistence type="predicted"/>
<keyword evidence="1" id="KW-0812">Transmembrane</keyword>
<feature type="transmembrane region" description="Helical" evidence="1">
    <location>
        <begin position="197"/>
        <end position="218"/>
    </location>
</feature>
<dbReference type="EMBL" id="SJPM01000004">
    <property type="protein sequence ID" value="TWT97352.1"/>
    <property type="molecule type" value="Genomic_DNA"/>
</dbReference>
<evidence type="ECO:0000313" key="3">
    <source>
        <dbReference type="Proteomes" id="UP000316213"/>
    </source>
</evidence>
<keyword evidence="1" id="KW-0472">Membrane</keyword>
<sequence length="893" mass="100240">MRVNEWGKRLHRSFIPMTLLLIVFLLAFVIPIMVPACMLHIWLWLQHPRTRQHYWIFTGLMAVPVVLFIMLPLIGNAIYARDGHGSAGLISTEYLPGMLFMLAGAGVVPILYRFVTFNGIVPLSRQFRDQTSPRASIIDGLALVLMCAFVFSATQIINKPSRYDYSPLWSLIVTVLVSLLAIVAMRINARCSRAQMFANVAAIWIGGWLALKSILWGIEAVMRSWLGGLDPGPSAGASWLFINHRSDWEELASGFGTFAIAIFPIVCRKYGLVLIPIRERKKQVVDGNLDESDFIYAPEGGAWLGRLAGHLCLLVMIAMLTLYPFTRTGEYSIEGYRIAGWPLVYWHAEQTIPSSAAWYWTDSSIWQSTEFDQAALMIDVLLTLAVSLVILPLPSLYRRVSPRSVFTARWTLGAAFVIAVSWDVFLSTIYSDWRLSRMESVTVNDYISEGDFTLLQRVAHDLDTQWRGTEDRLKRGGPRDITIHGATADEVDAAIRLAPSLKVLTLKNCDLPTDRVSELAADTRFDNFTFENDGIQDCGVVRAVRSGRDFGIGESYTLELIANGGEIVIPDGVRELQIVIPHRRDSVFDLKGMADLYSLKVRNTFGDVPNSVCRIRIEHAPNLELIRLDTMQRFALELESIPQLKDLYGFTNEVGSAGARLTDLKLSGVVDLESIFLDLTELTAIQLKGMDDRLHLKQLYLGMDSIVQSPKNVSRRCEDVQQLLTPLSVIRSANNLELRGLVCDHTILRDLPMVTNALTLNDCIFLDDVNAGAYEQFVAITHLNIENLVATSQQIHDLESCAIDTVVVNKRDDFRIDAIIKSAMPRVVSFPDWHYSPYGKMAQHLADLTEYVRATGKPGRFNLRIADLRHIVPWLQTMIDDARMAGVKVRINP</sequence>
<feature type="transmembrane region" description="Helical" evidence="1">
    <location>
        <begin position="136"/>
        <end position="156"/>
    </location>
</feature>
<keyword evidence="3" id="KW-1185">Reference proteome</keyword>
<dbReference type="AlphaFoldDB" id="A0A5C6ABC6"/>
<gene>
    <name evidence="2" type="ORF">Pla100_25040</name>
</gene>
<keyword evidence="1" id="KW-1133">Transmembrane helix</keyword>